<dbReference type="Gene3D" id="3.20.20.150">
    <property type="entry name" value="Divalent-metal-dependent TIM barrel enzymes"/>
    <property type="match status" value="1"/>
</dbReference>
<dbReference type="EMBL" id="LVVY01000065">
    <property type="protein sequence ID" value="OAM79056.1"/>
    <property type="molecule type" value="Genomic_DNA"/>
</dbReference>
<dbReference type="Proteomes" id="UP000078389">
    <property type="component" value="Unassembled WGS sequence"/>
</dbReference>
<protein>
    <recommendedName>
        <fullName evidence="1">Xylose isomerase-like TIM barrel domain-containing protein</fullName>
    </recommendedName>
</protein>
<dbReference type="InterPro" id="IPR013022">
    <property type="entry name" value="Xyl_isomerase-like_TIM-brl"/>
</dbReference>
<proteinExistence type="predicted"/>
<dbReference type="AlphaFoldDB" id="A0A178I458"/>
<dbReference type="PANTHER" id="PTHR12110:SF21">
    <property type="entry name" value="XYLOSE ISOMERASE-LIKE TIM BARREL DOMAIN-CONTAINING PROTEIN"/>
    <property type="match status" value="1"/>
</dbReference>
<evidence type="ECO:0000313" key="2">
    <source>
        <dbReference type="EMBL" id="OAM79056.1"/>
    </source>
</evidence>
<evidence type="ECO:0000313" key="3">
    <source>
        <dbReference type="Proteomes" id="UP000078389"/>
    </source>
</evidence>
<accession>A0A178I458</accession>
<feature type="domain" description="Xylose isomerase-like TIM barrel" evidence="1">
    <location>
        <begin position="68"/>
        <end position="321"/>
    </location>
</feature>
<dbReference type="SUPFAM" id="SSF51658">
    <property type="entry name" value="Xylose isomerase-like"/>
    <property type="match status" value="1"/>
</dbReference>
<evidence type="ECO:0000259" key="1">
    <source>
        <dbReference type="Pfam" id="PF01261"/>
    </source>
</evidence>
<organism evidence="2 3">
    <name type="scientific">Devosia elaeis</name>
    <dbReference type="NCBI Taxonomy" id="1770058"/>
    <lineage>
        <taxon>Bacteria</taxon>
        <taxon>Pseudomonadati</taxon>
        <taxon>Pseudomonadota</taxon>
        <taxon>Alphaproteobacteria</taxon>
        <taxon>Hyphomicrobiales</taxon>
        <taxon>Devosiaceae</taxon>
        <taxon>Devosia</taxon>
    </lineage>
</organism>
<gene>
    <name evidence="2" type="ORF">A3840_04365</name>
</gene>
<dbReference type="PANTHER" id="PTHR12110">
    <property type="entry name" value="HYDROXYPYRUVATE ISOMERASE"/>
    <property type="match status" value="1"/>
</dbReference>
<dbReference type="InterPro" id="IPR036237">
    <property type="entry name" value="Xyl_isomerase-like_sf"/>
</dbReference>
<reference evidence="2 3" key="1">
    <citation type="submission" date="2016-03" db="EMBL/GenBank/DDBJ databases">
        <title>Genome sequencing of Devosia sp. S37.</title>
        <authorList>
            <person name="Mohd Nor M."/>
        </authorList>
    </citation>
    <scope>NUCLEOTIDE SEQUENCE [LARGE SCALE GENOMIC DNA]</scope>
    <source>
        <strain evidence="2 3">S37</strain>
    </source>
</reference>
<dbReference type="STRING" id="1770058.A3840_04365"/>
<dbReference type="InterPro" id="IPR050312">
    <property type="entry name" value="IolE/XylAMocC-like"/>
</dbReference>
<keyword evidence="3" id="KW-1185">Reference proteome</keyword>
<dbReference type="Pfam" id="PF01261">
    <property type="entry name" value="AP_endonuc_2"/>
    <property type="match status" value="1"/>
</dbReference>
<name>A0A178I458_9HYPH</name>
<comment type="caution">
    <text evidence="2">The sequence shown here is derived from an EMBL/GenBank/DDBJ whole genome shotgun (WGS) entry which is preliminary data.</text>
</comment>
<sequence>MRLGALLPIRHLAWLTVRFIDKTEKTMGDTSRADGGYRVALNPIQWFATADGWLNPNSGPAPEEIMSEVARSGFKAIHAQVPPDWTVPQYKAALDQAGLQPAPGYFSLGLPDHGVTVEAACENARKSAAQQAALGLSDMFISPRMNPLRVEKPGIGAPIASTEFADVVSILDRVSAVMREEGVLAAFHPHVGCWGETENETRQILDAISATQLAFGPDTGHLSWAGADVVGLMRDYRERVTVMHIKDCRLSVRDAAKVAGKTYRETVVDGLWAEPGLGELDLVAMIGAAGPDFDGWLIAEVDFPTMSPFASAEASAQWLSSLKKPIAS</sequence>